<comment type="caution">
    <text evidence="4">The sequence shown here is derived from an EMBL/GenBank/DDBJ whole genome shotgun (WGS) entry which is preliminary data.</text>
</comment>
<gene>
    <name evidence="4" type="ORF">DHW61_06390</name>
</gene>
<sequence>MKRNKLITAIFAIGIMLVVITVFVLALKKDANGALNQVEQKAMISSNKQLSDNKDHTSDTDSSLPKGNKPSDEYNTSKDSNLLSENNSTKDSELNTDDLEIVFEKGSTEGFNITKDQAAKKVLEEVDKLVEDKVTAPKITLSATNTVTGKYFTGVVLLNNTKRFEIQVNGLNGEVTSSKLYQQENANSGVWTLYSTDSSTVERKIDEKNIAEFSKLVLDLGNYVDCEVISGDVYSVQASFYGQNYSVDYRIKGNTLYLNSQTKDNKNIKVSTISITVPKGVVLEDIQLNNALGDVRIANISAKDSTVNLANGALSLDNVVMKACDINLSLGSLYIKNGDIEELNSVVALGAMRLQLKG</sequence>
<organism evidence="4 5">
    <name type="scientific">Lachnoclostridium phytofermentans</name>
    <dbReference type="NCBI Taxonomy" id="66219"/>
    <lineage>
        <taxon>Bacteria</taxon>
        <taxon>Bacillati</taxon>
        <taxon>Bacillota</taxon>
        <taxon>Clostridia</taxon>
        <taxon>Lachnospirales</taxon>
        <taxon>Lachnospiraceae</taxon>
    </lineage>
</organism>
<name>A0A3D2X650_9FIRM</name>
<feature type="compositionally biased region" description="Polar residues" evidence="1">
    <location>
        <begin position="77"/>
        <end position="87"/>
    </location>
</feature>
<protein>
    <recommendedName>
        <fullName evidence="3">DUF4097 domain-containing protein</fullName>
    </recommendedName>
</protein>
<feature type="domain" description="DUF4097" evidence="3">
    <location>
        <begin position="246"/>
        <end position="343"/>
    </location>
</feature>
<dbReference type="EMBL" id="DPVV01000215">
    <property type="protein sequence ID" value="HCL02035.1"/>
    <property type="molecule type" value="Genomic_DNA"/>
</dbReference>
<accession>A0A3D2X650</accession>
<reference evidence="4 5" key="1">
    <citation type="journal article" date="2018" name="Nat. Biotechnol.">
        <title>A standardized bacterial taxonomy based on genome phylogeny substantially revises the tree of life.</title>
        <authorList>
            <person name="Parks D.H."/>
            <person name="Chuvochina M."/>
            <person name="Waite D.W."/>
            <person name="Rinke C."/>
            <person name="Skarshewski A."/>
            <person name="Chaumeil P.A."/>
            <person name="Hugenholtz P."/>
        </authorList>
    </citation>
    <scope>NUCLEOTIDE SEQUENCE [LARGE SCALE GENOMIC DNA]</scope>
    <source>
        <strain evidence="4">UBA11728</strain>
    </source>
</reference>
<dbReference type="AlphaFoldDB" id="A0A3D2X650"/>
<feature type="region of interest" description="Disordered" evidence="1">
    <location>
        <begin position="46"/>
        <end position="92"/>
    </location>
</feature>
<dbReference type="Pfam" id="PF13349">
    <property type="entry name" value="DUF4097"/>
    <property type="match status" value="1"/>
</dbReference>
<evidence type="ECO:0000256" key="2">
    <source>
        <dbReference type="SAM" id="Phobius"/>
    </source>
</evidence>
<proteinExistence type="predicted"/>
<feature type="transmembrane region" description="Helical" evidence="2">
    <location>
        <begin position="6"/>
        <end position="27"/>
    </location>
</feature>
<evidence type="ECO:0000313" key="5">
    <source>
        <dbReference type="Proteomes" id="UP000262969"/>
    </source>
</evidence>
<keyword evidence="2" id="KW-1133">Transmembrane helix</keyword>
<dbReference type="InterPro" id="IPR025164">
    <property type="entry name" value="Toastrack_DUF4097"/>
</dbReference>
<keyword evidence="2" id="KW-0812">Transmembrane</keyword>
<keyword evidence="2" id="KW-0472">Membrane</keyword>
<evidence type="ECO:0000256" key="1">
    <source>
        <dbReference type="SAM" id="MobiDB-lite"/>
    </source>
</evidence>
<dbReference type="Proteomes" id="UP000262969">
    <property type="component" value="Unassembled WGS sequence"/>
</dbReference>
<evidence type="ECO:0000313" key="4">
    <source>
        <dbReference type="EMBL" id="HCL02035.1"/>
    </source>
</evidence>
<evidence type="ECO:0000259" key="3">
    <source>
        <dbReference type="Pfam" id="PF13349"/>
    </source>
</evidence>
<feature type="non-terminal residue" evidence="4">
    <location>
        <position position="358"/>
    </location>
</feature>